<organism evidence="1">
    <name type="scientific">hydrothermal vent metagenome</name>
    <dbReference type="NCBI Taxonomy" id="652676"/>
    <lineage>
        <taxon>unclassified sequences</taxon>
        <taxon>metagenomes</taxon>
        <taxon>ecological metagenomes</taxon>
    </lineage>
</organism>
<proteinExistence type="predicted"/>
<dbReference type="EMBL" id="FPHG01000027">
    <property type="protein sequence ID" value="SFV54927.1"/>
    <property type="molecule type" value="Genomic_DNA"/>
</dbReference>
<accession>A0A1W1BN59</accession>
<reference evidence="1" key="1">
    <citation type="submission" date="2016-10" db="EMBL/GenBank/DDBJ databases">
        <authorList>
            <person name="de Groot N.N."/>
        </authorList>
    </citation>
    <scope>NUCLEOTIDE SEQUENCE</scope>
</reference>
<gene>
    <name evidence="1" type="ORF">MNB_SV-9-14</name>
</gene>
<sequence>MRKIIFILIVTINYLSAFTFDKLESGYTFQKIIYLAQDNNWGLCVDDYMLIPNKFQWSSLRHKEKYRIFHYYDIIFNERARIDLYFTKKSNELYKVKITWRPNKELEDIIINILNKKYNEGNRVFPASFSKNILSNFKEWKPDSNTLIKMKTGMVGIEVTYIDLEYEFNEYKEKTRKKMNMIVTDSKKL</sequence>
<name>A0A1W1BN59_9ZZZZ</name>
<protein>
    <submittedName>
        <fullName evidence="1">Uncharacterized protein</fullName>
    </submittedName>
</protein>
<evidence type="ECO:0000313" key="1">
    <source>
        <dbReference type="EMBL" id="SFV54927.1"/>
    </source>
</evidence>
<dbReference type="AlphaFoldDB" id="A0A1W1BN59"/>